<gene>
    <name evidence="1" type="ORF">GCM10007096_41600</name>
</gene>
<dbReference type="EMBL" id="BMFV01000055">
    <property type="protein sequence ID" value="GGH88690.1"/>
    <property type="molecule type" value="Genomic_DNA"/>
</dbReference>
<reference evidence="1" key="1">
    <citation type="journal article" date="2014" name="Int. J. Syst. Evol. Microbiol.">
        <title>Complete genome sequence of Corynebacterium casei LMG S-19264T (=DSM 44701T), isolated from a smear-ripened cheese.</title>
        <authorList>
            <consortium name="US DOE Joint Genome Institute (JGI-PGF)"/>
            <person name="Walter F."/>
            <person name="Albersmeier A."/>
            <person name="Kalinowski J."/>
            <person name="Ruckert C."/>
        </authorList>
    </citation>
    <scope>NUCLEOTIDE SEQUENCE</scope>
    <source>
        <strain evidence="1">CGMCC 1.12777</strain>
    </source>
</reference>
<organism evidence="1 2">
    <name type="scientific">Pullulanibacillus pueri</name>
    <dbReference type="NCBI Taxonomy" id="1437324"/>
    <lineage>
        <taxon>Bacteria</taxon>
        <taxon>Bacillati</taxon>
        <taxon>Bacillota</taxon>
        <taxon>Bacilli</taxon>
        <taxon>Bacillales</taxon>
        <taxon>Sporolactobacillaceae</taxon>
        <taxon>Pullulanibacillus</taxon>
    </lineage>
</organism>
<reference evidence="1" key="2">
    <citation type="submission" date="2020-09" db="EMBL/GenBank/DDBJ databases">
        <authorList>
            <person name="Sun Q."/>
            <person name="Zhou Y."/>
        </authorList>
    </citation>
    <scope>NUCLEOTIDE SEQUENCE</scope>
    <source>
        <strain evidence="1">CGMCC 1.12777</strain>
    </source>
</reference>
<accession>A0A8J3ESC6</accession>
<evidence type="ECO:0000313" key="2">
    <source>
        <dbReference type="Proteomes" id="UP000656813"/>
    </source>
</evidence>
<proteinExistence type="predicted"/>
<dbReference type="Proteomes" id="UP000656813">
    <property type="component" value="Unassembled WGS sequence"/>
</dbReference>
<comment type="caution">
    <text evidence="1">The sequence shown here is derived from an EMBL/GenBank/DDBJ whole genome shotgun (WGS) entry which is preliminary data.</text>
</comment>
<keyword evidence="2" id="KW-1185">Reference proteome</keyword>
<protein>
    <submittedName>
        <fullName evidence="1">Uncharacterized protein</fullName>
    </submittedName>
</protein>
<name>A0A8J3ESC6_9BACL</name>
<dbReference type="AlphaFoldDB" id="A0A8J3ESC6"/>
<sequence>MKSIGQNGASTGMCHSCDDERRLSSLTKHGGVFTFEKKNEIERSVTEYIR</sequence>
<evidence type="ECO:0000313" key="1">
    <source>
        <dbReference type="EMBL" id="GGH88690.1"/>
    </source>
</evidence>